<gene>
    <name evidence="1" type="ORF">EVAR_39791_1</name>
</gene>
<proteinExistence type="predicted"/>
<name>A0A4C1X6U4_EUMVA</name>
<reference evidence="1 2" key="1">
    <citation type="journal article" date="2019" name="Commun. Biol.">
        <title>The bagworm genome reveals a unique fibroin gene that provides high tensile strength.</title>
        <authorList>
            <person name="Kono N."/>
            <person name="Nakamura H."/>
            <person name="Ohtoshi R."/>
            <person name="Tomita M."/>
            <person name="Numata K."/>
            <person name="Arakawa K."/>
        </authorList>
    </citation>
    <scope>NUCLEOTIDE SEQUENCE [LARGE SCALE GENOMIC DNA]</scope>
</reference>
<sequence>MLRHSTGVSQATIQCRSKTSMRFDDNRWARVHACLFYLRCGRDSRACRVRLTKYRPMRSTYLSLLGRCPVIVYVSVNGRLRIIIRSGASRRDTADGRRVTRTLSKRGRECNM</sequence>
<evidence type="ECO:0000313" key="1">
    <source>
        <dbReference type="EMBL" id="GBP58074.1"/>
    </source>
</evidence>
<organism evidence="1 2">
    <name type="scientific">Eumeta variegata</name>
    <name type="common">Bagworm moth</name>
    <name type="synonym">Eumeta japonica</name>
    <dbReference type="NCBI Taxonomy" id="151549"/>
    <lineage>
        <taxon>Eukaryota</taxon>
        <taxon>Metazoa</taxon>
        <taxon>Ecdysozoa</taxon>
        <taxon>Arthropoda</taxon>
        <taxon>Hexapoda</taxon>
        <taxon>Insecta</taxon>
        <taxon>Pterygota</taxon>
        <taxon>Neoptera</taxon>
        <taxon>Endopterygota</taxon>
        <taxon>Lepidoptera</taxon>
        <taxon>Glossata</taxon>
        <taxon>Ditrysia</taxon>
        <taxon>Tineoidea</taxon>
        <taxon>Psychidae</taxon>
        <taxon>Oiketicinae</taxon>
        <taxon>Eumeta</taxon>
    </lineage>
</organism>
<protein>
    <submittedName>
        <fullName evidence="1">Uncharacterized protein</fullName>
    </submittedName>
</protein>
<dbReference type="EMBL" id="BGZK01000726">
    <property type="protein sequence ID" value="GBP58074.1"/>
    <property type="molecule type" value="Genomic_DNA"/>
</dbReference>
<dbReference type="Proteomes" id="UP000299102">
    <property type="component" value="Unassembled WGS sequence"/>
</dbReference>
<accession>A0A4C1X6U4</accession>
<keyword evidence="2" id="KW-1185">Reference proteome</keyword>
<dbReference type="AlphaFoldDB" id="A0A4C1X6U4"/>
<comment type="caution">
    <text evidence="1">The sequence shown here is derived from an EMBL/GenBank/DDBJ whole genome shotgun (WGS) entry which is preliminary data.</text>
</comment>
<evidence type="ECO:0000313" key="2">
    <source>
        <dbReference type="Proteomes" id="UP000299102"/>
    </source>
</evidence>